<dbReference type="PANTHER" id="PTHR34386:SF1">
    <property type="entry name" value="GLUTAREDOXIN-LIKE PROTEIN NRDH"/>
    <property type="match status" value="1"/>
</dbReference>
<dbReference type="InterPro" id="IPR036249">
    <property type="entry name" value="Thioredoxin-like_sf"/>
</dbReference>
<dbReference type="InterPro" id="IPR002109">
    <property type="entry name" value="Glutaredoxin"/>
</dbReference>
<dbReference type="NCBIfam" id="TIGR02196">
    <property type="entry name" value="GlrX_YruB"/>
    <property type="match status" value="1"/>
</dbReference>
<dbReference type="Proteomes" id="UP000178421">
    <property type="component" value="Unassembled WGS sequence"/>
</dbReference>
<dbReference type="GO" id="GO:0045454">
    <property type="term" value="P:cell redox homeostasis"/>
    <property type="evidence" value="ECO:0007669"/>
    <property type="project" value="TreeGrafter"/>
</dbReference>
<dbReference type="NCBIfam" id="NF041212">
    <property type="entry name" value="Uxx_star"/>
    <property type="match status" value="1"/>
</dbReference>
<reference evidence="2 3" key="1">
    <citation type="journal article" date="2016" name="Nat. Commun.">
        <title>Thousands of microbial genomes shed light on interconnected biogeochemical processes in an aquifer system.</title>
        <authorList>
            <person name="Anantharaman K."/>
            <person name="Brown C.T."/>
            <person name="Hug L.A."/>
            <person name="Sharon I."/>
            <person name="Castelle C.J."/>
            <person name="Probst A.J."/>
            <person name="Thomas B.C."/>
            <person name="Singh A."/>
            <person name="Wilkins M.J."/>
            <person name="Karaoz U."/>
            <person name="Brodie E.L."/>
            <person name="Williams K.H."/>
            <person name="Hubbard S.S."/>
            <person name="Banfield J.F."/>
        </authorList>
    </citation>
    <scope>NUCLEOTIDE SEQUENCE [LARGE SCALE GENOMIC DNA]</scope>
</reference>
<comment type="caution">
    <text evidence="2">The sequence shown here is derived from an EMBL/GenBank/DDBJ whole genome shotgun (WGS) entry which is preliminary data.</text>
</comment>
<dbReference type="PANTHER" id="PTHR34386">
    <property type="entry name" value="GLUTAREDOXIN"/>
    <property type="match status" value="1"/>
</dbReference>
<evidence type="ECO:0000259" key="1">
    <source>
        <dbReference type="Pfam" id="PF00462"/>
    </source>
</evidence>
<name>A0A1G2RPZ5_9BACT</name>
<organism evidence="2 3">
    <name type="scientific">Candidatus Wildermuthbacteria bacterium RIFCSPLOWO2_01_FULL_48_29</name>
    <dbReference type="NCBI Taxonomy" id="1802462"/>
    <lineage>
        <taxon>Bacteria</taxon>
        <taxon>Candidatus Wildermuthiibacteriota</taxon>
    </lineage>
</organism>
<dbReference type="Gene3D" id="3.40.30.10">
    <property type="entry name" value="Glutaredoxin"/>
    <property type="match status" value="1"/>
</dbReference>
<gene>
    <name evidence="2" type="ORF">A2940_02240</name>
</gene>
<dbReference type="PROSITE" id="PS51354">
    <property type="entry name" value="GLUTAREDOXIN_2"/>
    <property type="match status" value="1"/>
</dbReference>
<dbReference type="AlphaFoldDB" id="A0A1G2RPZ5"/>
<evidence type="ECO:0000313" key="2">
    <source>
        <dbReference type="EMBL" id="OHA74439.1"/>
    </source>
</evidence>
<sequence length="79" mass="8911">MAKVTIYTTPTCVYCRAAKEFFADHKVQYEEKDVARDEQARNDMVQKSGQLGVPVITVDDEVVIGFDESRLSELLGVKK</sequence>
<dbReference type="SUPFAM" id="SSF52833">
    <property type="entry name" value="Thioredoxin-like"/>
    <property type="match status" value="1"/>
</dbReference>
<dbReference type="GO" id="GO:0009055">
    <property type="term" value="F:electron transfer activity"/>
    <property type="evidence" value="ECO:0007669"/>
    <property type="project" value="TreeGrafter"/>
</dbReference>
<dbReference type="CDD" id="cd02976">
    <property type="entry name" value="NrdH"/>
    <property type="match status" value="1"/>
</dbReference>
<evidence type="ECO:0000313" key="3">
    <source>
        <dbReference type="Proteomes" id="UP000178421"/>
    </source>
</evidence>
<dbReference type="Pfam" id="PF00462">
    <property type="entry name" value="Glutaredoxin"/>
    <property type="match status" value="1"/>
</dbReference>
<accession>A0A1G2RPZ5</accession>
<proteinExistence type="predicted"/>
<dbReference type="EMBL" id="MHUH01000003">
    <property type="protein sequence ID" value="OHA74439.1"/>
    <property type="molecule type" value="Genomic_DNA"/>
</dbReference>
<dbReference type="InterPro" id="IPR011911">
    <property type="entry name" value="GlrX_YruB"/>
</dbReference>
<protein>
    <submittedName>
        <fullName evidence="2">NrdH-redoxin</fullName>
    </submittedName>
</protein>
<feature type="domain" description="Glutaredoxin" evidence="1">
    <location>
        <begin position="4"/>
        <end position="63"/>
    </location>
</feature>
<dbReference type="InterPro" id="IPR051548">
    <property type="entry name" value="Grx-like_ET"/>
</dbReference>